<dbReference type="InterPro" id="IPR023214">
    <property type="entry name" value="HAD_sf"/>
</dbReference>
<dbReference type="InterPro" id="IPR044492">
    <property type="entry name" value="P_typ_ATPase_HD_dom"/>
</dbReference>
<dbReference type="Proteomes" id="UP000477402">
    <property type="component" value="Unassembled WGS sequence"/>
</dbReference>
<evidence type="ECO:0000256" key="9">
    <source>
        <dbReference type="ARBA" id="ARBA00022967"/>
    </source>
</evidence>
<evidence type="ECO:0000256" key="13">
    <source>
        <dbReference type="SAM" id="Phobius"/>
    </source>
</evidence>
<dbReference type="FunFam" id="2.70.150.10:FF:000016">
    <property type="entry name" value="Calcium-transporting P-type ATPase putative"/>
    <property type="match status" value="1"/>
</dbReference>
<dbReference type="PRINTS" id="PR00120">
    <property type="entry name" value="HATPASE"/>
</dbReference>
<feature type="domain" description="Cation-transporting P-type ATPase N-terminal" evidence="14">
    <location>
        <begin position="2"/>
        <end position="75"/>
    </location>
</feature>
<dbReference type="PRINTS" id="PR00119">
    <property type="entry name" value="CATATPASE"/>
</dbReference>
<dbReference type="Pfam" id="PF08282">
    <property type="entry name" value="Hydrolase_3"/>
    <property type="match status" value="1"/>
</dbReference>
<dbReference type="InterPro" id="IPR059000">
    <property type="entry name" value="ATPase_P-type_domA"/>
</dbReference>
<dbReference type="CDD" id="cd02089">
    <property type="entry name" value="P-type_ATPase_Ca_prok"/>
    <property type="match status" value="1"/>
</dbReference>
<evidence type="ECO:0000256" key="8">
    <source>
        <dbReference type="ARBA" id="ARBA00022840"/>
    </source>
</evidence>
<keyword evidence="10 13" id="KW-1133">Transmembrane helix</keyword>
<dbReference type="SUPFAM" id="SSF81660">
    <property type="entry name" value="Metal cation-transporting ATPase, ATP-binding domain N"/>
    <property type="match status" value="1"/>
</dbReference>
<dbReference type="InterPro" id="IPR023298">
    <property type="entry name" value="ATPase_P-typ_TM_dom_sf"/>
</dbReference>
<dbReference type="GO" id="GO:0005388">
    <property type="term" value="F:P-type calcium transporter activity"/>
    <property type="evidence" value="ECO:0007669"/>
    <property type="project" value="UniProtKB-EC"/>
</dbReference>
<dbReference type="GO" id="GO:0005524">
    <property type="term" value="F:ATP binding"/>
    <property type="evidence" value="ECO:0007669"/>
    <property type="project" value="UniProtKB-KW"/>
</dbReference>
<keyword evidence="4" id="KW-0109">Calcium transport</keyword>
<dbReference type="PANTHER" id="PTHR42861">
    <property type="entry name" value="CALCIUM-TRANSPORTING ATPASE"/>
    <property type="match status" value="1"/>
</dbReference>
<dbReference type="SFLD" id="SFLDF00027">
    <property type="entry name" value="p-type_atpase"/>
    <property type="match status" value="1"/>
</dbReference>
<keyword evidence="6" id="KW-0479">Metal-binding</keyword>
<feature type="transmembrane region" description="Helical" evidence="13">
    <location>
        <begin position="816"/>
        <end position="836"/>
    </location>
</feature>
<dbReference type="InterPro" id="IPR018303">
    <property type="entry name" value="ATPase_P-typ_P_site"/>
</dbReference>
<evidence type="ECO:0000256" key="2">
    <source>
        <dbReference type="ARBA" id="ARBA00012790"/>
    </source>
</evidence>
<dbReference type="FunFam" id="3.40.50.1000:FF:000083">
    <property type="entry name" value="Sodium/potassium-transporting ATPase subunit alpha"/>
    <property type="match status" value="1"/>
</dbReference>
<feature type="transmembrane region" description="Helical" evidence="13">
    <location>
        <begin position="745"/>
        <end position="767"/>
    </location>
</feature>
<feature type="transmembrane region" description="Helical" evidence="13">
    <location>
        <begin position="243"/>
        <end position="264"/>
    </location>
</feature>
<feature type="transmembrane region" description="Helical" evidence="13">
    <location>
        <begin position="50"/>
        <end position="73"/>
    </location>
</feature>
<dbReference type="InterPro" id="IPR036412">
    <property type="entry name" value="HAD-like_sf"/>
</dbReference>
<dbReference type="GO" id="GO:0046872">
    <property type="term" value="F:metal ion binding"/>
    <property type="evidence" value="ECO:0007669"/>
    <property type="project" value="UniProtKB-KW"/>
</dbReference>
<comment type="subcellular location">
    <subcellularLocation>
        <location evidence="1">Cell membrane</location>
        <topology evidence="1">Multi-pass membrane protein</topology>
    </subcellularLocation>
</comment>
<dbReference type="EMBL" id="WWDJ01000046">
    <property type="protein sequence ID" value="NEX55381.1"/>
    <property type="molecule type" value="Genomic_DNA"/>
</dbReference>
<evidence type="ECO:0000256" key="10">
    <source>
        <dbReference type="ARBA" id="ARBA00022989"/>
    </source>
</evidence>
<feature type="transmembrane region" description="Helical" evidence="13">
    <location>
        <begin position="279"/>
        <end position="302"/>
    </location>
</feature>
<evidence type="ECO:0000259" key="14">
    <source>
        <dbReference type="SMART" id="SM00831"/>
    </source>
</evidence>
<dbReference type="EC" id="7.2.2.10" evidence="2"/>
<reference evidence="15 16" key="1">
    <citation type="submission" date="2019-12" db="EMBL/GenBank/DDBJ databases">
        <title>Draft Genome Sequences of L. lactis strains MS22333, MS22334, MS22336, and MS22337, Isolated from Spontaneous Fermented Camel Milk in Ethiopia.</title>
        <authorList>
            <person name="Bragason E."/>
            <person name="Hansen E.B."/>
            <person name="Guya M.E."/>
            <person name="Berhe T."/>
        </authorList>
    </citation>
    <scope>NUCLEOTIDE SEQUENCE [LARGE SCALE GENOMIC DNA]</scope>
    <source>
        <strain evidence="15 16">MS22336</strain>
    </source>
</reference>
<dbReference type="GO" id="GO:0005886">
    <property type="term" value="C:plasma membrane"/>
    <property type="evidence" value="ECO:0007669"/>
    <property type="project" value="UniProtKB-SubCell"/>
</dbReference>
<dbReference type="Gene3D" id="3.40.1110.10">
    <property type="entry name" value="Calcium-transporting ATPase, cytoplasmic domain N"/>
    <property type="match status" value="1"/>
</dbReference>
<evidence type="ECO:0000256" key="12">
    <source>
        <dbReference type="ARBA" id="ARBA00048694"/>
    </source>
</evidence>
<keyword evidence="9" id="KW-1278">Translocase</keyword>
<dbReference type="AlphaFoldDB" id="A0A6M0M7P6"/>
<dbReference type="SUPFAM" id="SSF56784">
    <property type="entry name" value="HAD-like"/>
    <property type="match status" value="1"/>
</dbReference>
<keyword evidence="7" id="KW-0547">Nucleotide-binding</keyword>
<evidence type="ECO:0000256" key="5">
    <source>
        <dbReference type="ARBA" id="ARBA00022692"/>
    </source>
</evidence>
<keyword evidence="4" id="KW-0813">Transport</keyword>
<dbReference type="SUPFAM" id="SSF81665">
    <property type="entry name" value="Calcium ATPase, transmembrane domain M"/>
    <property type="match status" value="1"/>
</dbReference>
<feature type="transmembrane region" description="Helical" evidence="13">
    <location>
        <begin position="678"/>
        <end position="700"/>
    </location>
</feature>
<keyword evidence="8" id="KW-0067">ATP-binding</keyword>
<comment type="caution">
    <text evidence="15">The sequence shown here is derived from an EMBL/GenBank/DDBJ whole genome shotgun (WGS) entry which is preliminary data.</text>
</comment>
<dbReference type="InterPro" id="IPR004014">
    <property type="entry name" value="ATPase_P-typ_cation-transptr_N"/>
</dbReference>
<evidence type="ECO:0000256" key="11">
    <source>
        <dbReference type="ARBA" id="ARBA00023136"/>
    </source>
</evidence>
<dbReference type="InterPro" id="IPR001757">
    <property type="entry name" value="P_typ_ATPase"/>
</dbReference>
<proteinExistence type="predicted"/>
<dbReference type="Pfam" id="PF00689">
    <property type="entry name" value="Cation_ATPase_C"/>
    <property type="match status" value="1"/>
</dbReference>
<dbReference type="Pfam" id="PF00690">
    <property type="entry name" value="Cation_ATPase_N"/>
    <property type="match status" value="1"/>
</dbReference>
<dbReference type="Gene3D" id="3.40.50.1000">
    <property type="entry name" value="HAD superfamily/HAD-like"/>
    <property type="match status" value="1"/>
</dbReference>
<dbReference type="SFLD" id="SFLDG00002">
    <property type="entry name" value="C1.7:_P-type_atpase_like"/>
    <property type="match status" value="1"/>
</dbReference>
<feature type="transmembrane region" description="Helical" evidence="13">
    <location>
        <begin position="79"/>
        <end position="95"/>
    </location>
</feature>
<evidence type="ECO:0000313" key="16">
    <source>
        <dbReference type="Proteomes" id="UP000477402"/>
    </source>
</evidence>
<dbReference type="InterPro" id="IPR023299">
    <property type="entry name" value="ATPase_P-typ_cyto_dom_N"/>
</dbReference>
<dbReference type="GO" id="GO:0016887">
    <property type="term" value="F:ATP hydrolysis activity"/>
    <property type="evidence" value="ECO:0007669"/>
    <property type="project" value="InterPro"/>
</dbReference>
<dbReference type="SFLD" id="SFLDS00003">
    <property type="entry name" value="Haloacid_Dehalogenase"/>
    <property type="match status" value="1"/>
</dbReference>
<keyword evidence="3" id="KW-1003">Cell membrane</keyword>
<name>A0A6M0M7P6_9LACT</name>
<dbReference type="Pfam" id="PF00122">
    <property type="entry name" value="E1-E2_ATPase"/>
    <property type="match status" value="1"/>
</dbReference>
<dbReference type="PROSITE" id="PS00154">
    <property type="entry name" value="ATPASE_E1_E2"/>
    <property type="match status" value="1"/>
</dbReference>
<comment type="catalytic activity">
    <reaction evidence="12">
        <text>Ca(2+)(in) + ATP + H2O = Ca(2+)(out) + ADP + phosphate + H(+)</text>
        <dbReference type="Rhea" id="RHEA:18105"/>
        <dbReference type="ChEBI" id="CHEBI:15377"/>
        <dbReference type="ChEBI" id="CHEBI:15378"/>
        <dbReference type="ChEBI" id="CHEBI:29108"/>
        <dbReference type="ChEBI" id="CHEBI:30616"/>
        <dbReference type="ChEBI" id="CHEBI:43474"/>
        <dbReference type="ChEBI" id="CHEBI:456216"/>
        <dbReference type="EC" id="7.2.2.10"/>
    </reaction>
</comment>
<dbReference type="RefSeq" id="WP_163657273.1">
    <property type="nucleotide sequence ID" value="NZ_WWDH01000143.1"/>
</dbReference>
<keyword evidence="11 13" id="KW-0472">Membrane</keyword>
<dbReference type="InterPro" id="IPR008250">
    <property type="entry name" value="ATPase_P-typ_transduc_dom_A_sf"/>
</dbReference>
<dbReference type="Pfam" id="PF13246">
    <property type="entry name" value="Cation_ATPase"/>
    <property type="match status" value="1"/>
</dbReference>
<keyword evidence="5 13" id="KW-0812">Transmembrane</keyword>
<dbReference type="Gene3D" id="2.70.150.10">
    <property type="entry name" value="Calcium-transporting ATPase, cytoplasmic transduction domain A"/>
    <property type="match status" value="1"/>
</dbReference>
<evidence type="ECO:0000256" key="6">
    <source>
        <dbReference type="ARBA" id="ARBA00022723"/>
    </source>
</evidence>
<dbReference type="Gene3D" id="1.20.1110.10">
    <property type="entry name" value="Calcium-transporting ATPase, transmembrane domain"/>
    <property type="match status" value="1"/>
</dbReference>
<evidence type="ECO:0000256" key="7">
    <source>
        <dbReference type="ARBA" id="ARBA00022741"/>
    </source>
</evidence>
<dbReference type="NCBIfam" id="TIGR01494">
    <property type="entry name" value="ATPase_P-type"/>
    <property type="match status" value="3"/>
</dbReference>
<evidence type="ECO:0000256" key="1">
    <source>
        <dbReference type="ARBA" id="ARBA00004651"/>
    </source>
</evidence>
<organism evidence="15 16">
    <name type="scientific">Lactococcus lactis</name>
    <dbReference type="NCBI Taxonomy" id="1358"/>
    <lineage>
        <taxon>Bacteria</taxon>
        <taxon>Bacillati</taxon>
        <taxon>Bacillota</taxon>
        <taxon>Bacilli</taxon>
        <taxon>Lactobacillales</taxon>
        <taxon>Streptococcaceae</taxon>
        <taxon>Lactococcus</taxon>
    </lineage>
</organism>
<evidence type="ECO:0000256" key="4">
    <source>
        <dbReference type="ARBA" id="ARBA00022568"/>
    </source>
</evidence>
<sequence>MQPYNQSVNEVLEKTKSQFEGLSPKEVENRQAKDGFNELKEKKKTSTWELFIDTLKDPMVIILLLVAFVQLFLGEFVESLVIFIVLMINSVVAVVQTKRAESSLDALRQMSAPSAKVLRNGEKTSIPARELVVGDIVSLEAGDFIPADGRLIDVQNLRVEEGMLTGESEPVEKFSDVIEGEVALGDRKNMVFSSSLVVYGRADFLVTAIAEQTEIGKIAQMLETAEAKQTPLQQKLEKFGKQLGWAILALCALIFAVQILRLFTTNQTADMQKAVLDSFMFAVAVAVAAIPEALSSVVTIVLSVGTNKMAKQHAIMRNLPAVETLGSTSVICTDKTGTLTQNKMTVVDSFLPTQGSKELTDLTQADQKLLLNAMVLCNDSSFSQEGQALGDPTEVALIAYSDKIGYPYQDLREKSPRLAEFPFDSERKLMSTINDFEGQKTIFVKGGPDVLFNRCNQVFLDGKVQEFTPELKEKFQAQNEVFSQKALRVLAYAYKPVSDDKTELTLTDENDLILIGLSAMIDPPREAVYDSIVEAKKAGIKTIMITGDHKTTAQAIAKDIGLMNEGDMALTGQELDALTEDELRENLEKISVYARVSPENKIRIVRAWQNEHQVTAMTGDGVNDAPALKQANIGIAMGSGTDVAKDASSMILTDDNFVSIVSAVSIGRVVYDNIKKSISYLFSGNLGAIIAIVFALVVGWVNPFTALQLLFINLVNDSVPAIALGMEKAEPDVMEKAPRQLNEGIFANGLMRVILIRGSLIGIAAIISQYVGQKTSPEMGVAMAFTTLILARTLQTFAARSNSQNILKLGFTTNKYVLMAVTFCLALYSLTTLPFLREIFSIPAAFGWCQWIVAAGLAVIAVICMEILKSIKGVFEKH</sequence>
<keyword evidence="4" id="KW-0106">Calcium</keyword>
<feature type="transmembrane region" description="Helical" evidence="13">
    <location>
        <begin position="842"/>
        <end position="868"/>
    </location>
</feature>
<accession>A0A6M0M7P6</accession>
<dbReference type="SMART" id="SM00831">
    <property type="entry name" value="Cation_ATPase_N"/>
    <property type="match status" value="1"/>
</dbReference>
<keyword evidence="4" id="KW-0406">Ion transport</keyword>
<gene>
    <name evidence="15" type="ORF">GTP08_06695</name>
</gene>
<evidence type="ECO:0000256" key="3">
    <source>
        <dbReference type="ARBA" id="ARBA00022475"/>
    </source>
</evidence>
<evidence type="ECO:0000313" key="15">
    <source>
        <dbReference type="EMBL" id="NEX55381.1"/>
    </source>
</evidence>
<dbReference type="InterPro" id="IPR006068">
    <property type="entry name" value="ATPase_P-typ_cation-transptr_C"/>
</dbReference>
<dbReference type="SUPFAM" id="SSF81653">
    <property type="entry name" value="Calcium ATPase, transduction domain A"/>
    <property type="match status" value="1"/>
</dbReference>
<protein>
    <recommendedName>
        <fullName evidence="2">P-type Ca(2+) transporter</fullName>
        <ecNumber evidence="2">7.2.2.10</ecNumber>
    </recommendedName>
</protein>